<dbReference type="EMBL" id="JAENHM010000041">
    <property type="protein sequence ID" value="MBK1838399.1"/>
    <property type="molecule type" value="Genomic_DNA"/>
</dbReference>
<protein>
    <recommendedName>
        <fullName evidence="5">Transposase</fullName>
    </recommendedName>
</protein>
<evidence type="ECO:0000256" key="1">
    <source>
        <dbReference type="ARBA" id="ARBA00022723"/>
    </source>
</evidence>
<comment type="caution">
    <text evidence="3">The sequence shown here is derived from an EMBL/GenBank/DDBJ whole genome shotgun (WGS) entry which is preliminary data.</text>
</comment>
<evidence type="ECO:0000313" key="3">
    <source>
        <dbReference type="EMBL" id="MBK1838399.1"/>
    </source>
</evidence>
<sequence>MAELVSGAEGVPRAEAFAVLDGEWSELTERHVRLLRAHDVRIFDSWTLVSPTWRCPCCGRSKGDLFRLVSGRVLQGKLDDHHDHFVSYANHRLREVFGEALLATMPFQVQIAIADAQNLVRGFGRSLVCSDCNQADAAGKKAVRDLLGDDFQWFSFPVEDIRAFIGRPRRPNQPHVVAPDEARHVFECRAHRKTLTHRKSIVNATIEYLRREIHWKSTERTESVQEAYDSYRDLLADLGLGANAMSALKRLSASETDTDRKQWRNPPKRNLPAPPESAIDHYIVNLAPESFRSLPDDWKCPGCGRWKRKTVRYSNRNAERGGFRLHASVGKIGPADAEALVCSDCRFVAVGLAGEADCYVDAVLPTDVTDAIRPYSNKRHPLAAFEAQIDLVVRRIVERTARDMRQDGKFAVWDEDGGFGGDDFEPLP</sequence>
<accession>A0ABS1F4T9</accession>
<name>A0ABS1F4T9_9PROT</name>
<keyword evidence="4" id="KW-1185">Reference proteome</keyword>
<dbReference type="Proteomes" id="UP000652760">
    <property type="component" value="Unassembled WGS sequence"/>
</dbReference>
<proteinExistence type="predicted"/>
<dbReference type="PROSITE" id="PS00202">
    <property type="entry name" value="RUBREDOXIN"/>
    <property type="match status" value="2"/>
</dbReference>
<evidence type="ECO:0000313" key="4">
    <source>
        <dbReference type="Proteomes" id="UP000652760"/>
    </source>
</evidence>
<evidence type="ECO:0000256" key="2">
    <source>
        <dbReference type="SAM" id="MobiDB-lite"/>
    </source>
</evidence>
<dbReference type="RefSeq" id="WP_200193848.1">
    <property type="nucleotide sequence ID" value="NZ_JAENHM010000041.1"/>
</dbReference>
<keyword evidence="1" id="KW-0479">Metal-binding</keyword>
<evidence type="ECO:0008006" key="5">
    <source>
        <dbReference type="Google" id="ProtNLM"/>
    </source>
</evidence>
<gene>
    <name evidence="3" type="ORF">JHL17_13345</name>
</gene>
<dbReference type="InterPro" id="IPR018527">
    <property type="entry name" value="Rubredoxin_Fe_BS"/>
</dbReference>
<organism evidence="3 4">
    <name type="scientific">Azospirillum endophyticum</name>
    <dbReference type="NCBI Taxonomy" id="2800326"/>
    <lineage>
        <taxon>Bacteria</taxon>
        <taxon>Pseudomonadati</taxon>
        <taxon>Pseudomonadota</taxon>
        <taxon>Alphaproteobacteria</taxon>
        <taxon>Rhodospirillales</taxon>
        <taxon>Azospirillaceae</taxon>
        <taxon>Azospirillum</taxon>
    </lineage>
</organism>
<reference evidence="4" key="1">
    <citation type="submission" date="2021-01" db="EMBL/GenBank/DDBJ databases">
        <title>Genome public.</title>
        <authorList>
            <person name="Liu C."/>
            <person name="Sun Q."/>
        </authorList>
    </citation>
    <scope>NUCLEOTIDE SEQUENCE [LARGE SCALE GENOMIC DNA]</scope>
    <source>
        <strain evidence="4">YIM B02556</strain>
    </source>
</reference>
<feature type="region of interest" description="Disordered" evidence="2">
    <location>
        <begin position="251"/>
        <end position="275"/>
    </location>
</feature>